<evidence type="ECO:0000259" key="7">
    <source>
        <dbReference type="Pfam" id="PF00892"/>
    </source>
</evidence>
<feature type="transmembrane region" description="Helical" evidence="6">
    <location>
        <begin position="283"/>
        <end position="304"/>
    </location>
</feature>
<feature type="transmembrane region" description="Helical" evidence="6">
    <location>
        <begin position="12"/>
        <end position="32"/>
    </location>
</feature>
<feature type="transmembrane region" description="Helical" evidence="6">
    <location>
        <begin position="38"/>
        <end position="59"/>
    </location>
</feature>
<evidence type="ECO:0000256" key="6">
    <source>
        <dbReference type="SAM" id="Phobius"/>
    </source>
</evidence>
<sequence>MAIGFFVSKRDLITFITLAFMWSLSFIFYRIGVPEFGSVAFASIRLELAGITMLLFVLLNPKNRQGILANWKLLTIIGLCSTAIPFVLFGYAAKSVNAGVLAVLNASVPMMSGVMASLFFNDKLSRKQILGLVIGVIGVFILMSENFLAMMHSSGGDHSSLQSQLWPMGFALFACIGYATGANLTRNYLEHISPIAITAGTLITASIVMLPVAIYNFPYHHSISAKAWGSVICIGILSTAIALIFMNQLIKSIGPVRATSITLVIPIFAIIFGYILLGESLDIFAIVGSVVILFGTYLSLNLSVKKLAETQV</sequence>
<dbReference type="eggNOG" id="COG0697">
    <property type="taxonomic scope" value="Bacteria"/>
</dbReference>
<evidence type="ECO:0000256" key="5">
    <source>
        <dbReference type="ARBA" id="ARBA00023136"/>
    </source>
</evidence>
<dbReference type="SUPFAM" id="SSF103481">
    <property type="entry name" value="Multidrug resistance efflux transporter EmrE"/>
    <property type="match status" value="2"/>
</dbReference>
<organism evidence="8">
    <name type="scientific">Psychrobacter sp. (strain PRwf-1)</name>
    <dbReference type="NCBI Taxonomy" id="349106"/>
    <lineage>
        <taxon>Bacteria</taxon>
        <taxon>Pseudomonadati</taxon>
        <taxon>Pseudomonadota</taxon>
        <taxon>Gammaproteobacteria</taxon>
        <taxon>Moraxellales</taxon>
        <taxon>Moraxellaceae</taxon>
        <taxon>Psychrobacter</taxon>
    </lineage>
</organism>
<comment type="subcellular location">
    <subcellularLocation>
        <location evidence="1">Membrane</location>
        <topology evidence="1">Multi-pass membrane protein</topology>
    </subcellularLocation>
</comment>
<feature type="domain" description="EamA" evidence="7">
    <location>
        <begin position="167"/>
        <end position="299"/>
    </location>
</feature>
<evidence type="ECO:0000256" key="2">
    <source>
        <dbReference type="ARBA" id="ARBA00007362"/>
    </source>
</evidence>
<reference evidence="8" key="1">
    <citation type="submission" date="2007-05" db="EMBL/GenBank/DDBJ databases">
        <title>Complete sequence of chromosome of Psychrobacter sp. PRwf-1.</title>
        <authorList>
            <consortium name="US DOE Joint Genome Institute"/>
            <person name="Copeland A."/>
            <person name="Lucas S."/>
            <person name="Lapidus A."/>
            <person name="Barry K."/>
            <person name="Detter J.C."/>
            <person name="Glavina del Rio T."/>
            <person name="Hammon N."/>
            <person name="Israni S."/>
            <person name="Dalin E."/>
            <person name="Tice H."/>
            <person name="Pitluck S."/>
            <person name="Chain P."/>
            <person name="Malfatti S."/>
            <person name="Shin M."/>
            <person name="Vergez L."/>
            <person name="Schmutz J."/>
            <person name="Larimer F."/>
            <person name="Land M."/>
            <person name="Hauser L."/>
            <person name="Kyrpides N."/>
            <person name="Kim E."/>
            <person name="Tiedje J."/>
            <person name="Richardson P."/>
        </authorList>
    </citation>
    <scope>NUCLEOTIDE SEQUENCE [LARGE SCALE GENOMIC DNA]</scope>
    <source>
        <strain evidence="8">PRwf-1</strain>
    </source>
</reference>
<keyword evidence="5 6" id="KW-0472">Membrane</keyword>
<evidence type="ECO:0000313" key="8">
    <source>
        <dbReference type="EMBL" id="ABQ95281.1"/>
    </source>
</evidence>
<dbReference type="AlphaFoldDB" id="A5WHZ0"/>
<name>A5WHZ0_PSYWF</name>
<feature type="transmembrane region" description="Helical" evidence="6">
    <location>
        <begin position="132"/>
        <end position="153"/>
    </location>
</feature>
<dbReference type="EMBL" id="CP000713">
    <property type="protein sequence ID" value="ABQ95281.1"/>
    <property type="molecule type" value="Genomic_DNA"/>
</dbReference>
<feature type="transmembrane region" description="Helical" evidence="6">
    <location>
        <begin position="98"/>
        <end position="120"/>
    </location>
</feature>
<evidence type="ECO:0000256" key="4">
    <source>
        <dbReference type="ARBA" id="ARBA00022989"/>
    </source>
</evidence>
<feature type="transmembrane region" description="Helical" evidence="6">
    <location>
        <begin position="165"/>
        <end position="184"/>
    </location>
</feature>
<dbReference type="GO" id="GO:0016020">
    <property type="term" value="C:membrane"/>
    <property type="evidence" value="ECO:0007669"/>
    <property type="project" value="UniProtKB-SubCell"/>
</dbReference>
<dbReference type="Pfam" id="PF00892">
    <property type="entry name" value="EamA"/>
    <property type="match status" value="2"/>
</dbReference>
<feature type="domain" description="EamA" evidence="7">
    <location>
        <begin position="13"/>
        <end position="143"/>
    </location>
</feature>
<feature type="transmembrane region" description="Helical" evidence="6">
    <location>
        <begin position="227"/>
        <end position="246"/>
    </location>
</feature>
<feature type="transmembrane region" description="Helical" evidence="6">
    <location>
        <begin position="258"/>
        <end position="277"/>
    </location>
</feature>
<feature type="transmembrane region" description="Helical" evidence="6">
    <location>
        <begin position="196"/>
        <end position="215"/>
    </location>
</feature>
<dbReference type="KEGG" id="prw:PsycPRwf_2341"/>
<accession>A5WHZ0</accession>
<dbReference type="Gene3D" id="1.10.3730.20">
    <property type="match status" value="1"/>
</dbReference>
<protein>
    <recommendedName>
        <fullName evidence="7">EamA domain-containing protein</fullName>
    </recommendedName>
</protein>
<dbReference type="HOGENOM" id="CLU_033863_5_2_6"/>
<dbReference type="STRING" id="349106.PsycPRwf_2341"/>
<dbReference type="PANTHER" id="PTHR32322">
    <property type="entry name" value="INNER MEMBRANE TRANSPORTER"/>
    <property type="match status" value="1"/>
</dbReference>
<dbReference type="InterPro" id="IPR037185">
    <property type="entry name" value="EmrE-like"/>
</dbReference>
<keyword evidence="4 6" id="KW-1133">Transmembrane helix</keyword>
<evidence type="ECO:0000256" key="1">
    <source>
        <dbReference type="ARBA" id="ARBA00004141"/>
    </source>
</evidence>
<evidence type="ECO:0000256" key="3">
    <source>
        <dbReference type="ARBA" id="ARBA00022692"/>
    </source>
</evidence>
<keyword evidence="3 6" id="KW-0812">Transmembrane</keyword>
<dbReference type="InterPro" id="IPR050638">
    <property type="entry name" value="AA-Vitamin_Transporters"/>
</dbReference>
<comment type="similarity">
    <text evidence="2">Belongs to the EamA transporter family.</text>
</comment>
<dbReference type="PANTHER" id="PTHR32322:SF2">
    <property type="entry name" value="EAMA DOMAIN-CONTAINING PROTEIN"/>
    <property type="match status" value="1"/>
</dbReference>
<gene>
    <name evidence="8" type="ordered locus">PsycPRwf_2341</name>
</gene>
<dbReference type="InterPro" id="IPR000620">
    <property type="entry name" value="EamA_dom"/>
</dbReference>
<proteinExistence type="inferred from homology"/>
<feature type="transmembrane region" description="Helical" evidence="6">
    <location>
        <begin position="71"/>
        <end position="92"/>
    </location>
</feature>